<feature type="region of interest" description="Disordered" evidence="1">
    <location>
        <begin position="228"/>
        <end position="248"/>
    </location>
</feature>
<keyword evidence="3" id="KW-1185">Reference proteome</keyword>
<proteinExistence type="predicted"/>
<keyword evidence="2" id="KW-0808">Transferase</keyword>
<name>A0ABV9KDW5_9RHOB</name>
<dbReference type="Proteomes" id="UP001595973">
    <property type="component" value="Unassembled WGS sequence"/>
</dbReference>
<organism evidence="2 3">
    <name type="scientific">Seohaeicola nanhaiensis</name>
    <dbReference type="NCBI Taxonomy" id="1387282"/>
    <lineage>
        <taxon>Bacteria</taxon>
        <taxon>Pseudomonadati</taxon>
        <taxon>Pseudomonadota</taxon>
        <taxon>Alphaproteobacteria</taxon>
        <taxon>Rhodobacterales</taxon>
        <taxon>Roseobacteraceae</taxon>
        <taxon>Seohaeicola</taxon>
    </lineage>
</organism>
<evidence type="ECO:0000256" key="1">
    <source>
        <dbReference type="SAM" id="MobiDB-lite"/>
    </source>
</evidence>
<dbReference type="PANTHER" id="PTHR13061">
    <property type="entry name" value="DYNACTIN SUBUNIT P25"/>
    <property type="match status" value="1"/>
</dbReference>
<comment type="caution">
    <text evidence="2">The sequence shown here is derived from an EMBL/GenBank/DDBJ whole genome shotgun (WGS) entry which is preliminary data.</text>
</comment>
<dbReference type="InterPro" id="IPR011004">
    <property type="entry name" value="Trimer_LpxA-like_sf"/>
</dbReference>
<dbReference type="SUPFAM" id="SSF51161">
    <property type="entry name" value="Trimeric LpxA-like enzymes"/>
    <property type="match status" value="1"/>
</dbReference>
<dbReference type="InterPro" id="IPR001451">
    <property type="entry name" value="Hexapep"/>
</dbReference>
<dbReference type="Pfam" id="PF00132">
    <property type="entry name" value="Hexapep"/>
    <property type="match status" value="2"/>
</dbReference>
<dbReference type="RefSeq" id="WP_380716418.1">
    <property type="nucleotide sequence ID" value="NZ_JBHSGI010000003.1"/>
</dbReference>
<dbReference type="PANTHER" id="PTHR13061:SF29">
    <property type="entry name" value="GAMMA CARBONIC ANHYDRASE-LIKE 1, MITOCHONDRIAL-RELATED"/>
    <property type="match status" value="1"/>
</dbReference>
<gene>
    <name evidence="2" type="ORF">ACFO5X_06250</name>
</gene>
<evidence type="ECO:0000313" key="2">
    <source>
        <dbReference type="EMBL" id="MFC4668150.1"/>
    </source>
</evidence>
<evidence type="ECO:0000313" key="3">
    <source>
        <dbReference type="Proteomes" id="UP001595973"/>
    </source>
</evidence>
<sequence length="248" mass="26106">MSPGVLNGRAFSGLRVRARPGPAFAEHRAPGCGIANLAAYEGKSKMAHCYEFKGFVPVVPEDTYVHPQAVLIGNVILGHGCYIGPGASLRGDFGRIVIGDGANVQDNCIIHSFPGREAVVGTDGHIGHGAILHGCTVGRNALVGMNAVIMDGVELGAESIVGAQAFVRGETIVPPRSMVVGSPARVIRDVTEKEVAWKTRGTAEYQQLARDCLAGLKPVEPLKAVETDRPHMAASDVVSIQEARQKPS</sequence>
<protein>
    <submittedName>
        <fullName evidence="2">Transferase hexapeptide repeat family protein</fullName>
    </submittedName>
</protein>
<dbReference type="GO" id="GO:0016740">
    <property type="term" value="F:transferase activity"/>
    <property type="evidence" value="ECO:0007669"/>
    <property type="project" value="UniProtKB-KW"/>
</dbReference>
<reference evidence="3" key="1">
    <citation type="journal article" date="2019" name="Int. J. Syst. Evol. Microbiol.">
        <title>The Global Catalogue of Microorganisms (GCM) 10K type strain sequencing project: providing services to taxonomists for standard genome sequencing and annotation.</title>
        <authorList>
            <consortium name="The Broad Institute Genomics Platform"/>
            <consortium name="The Broad Institute Genome Sequencing Center for Infectious Disease"/>
            <person name="Wu L."/>
            <person name="Ma J."/>
        </authorList>
    </citation>
    <scope>NUCLEOTIDE SEQUENCE [LARGE SCALE GENOMIC DNA]</scope>
    <source>
        <strain evidence="3">CGMCC 4.7283</strain>
    </source>
</reference>
<dbReference type="EMBL" id="JBHSGI010000003">
    <property type="protein sequence ID" value="MFC4668150.1"/>
    <property type="molecule type" value="Genomic_DNA"/>
</dbReference>
<dbReference type="InterPro" id="IPR050484">
    <property type="entry name" value="Transf_Hexapept/Carb_Anhydrase"/>
</dbReference>
<accession>A0ABV9KDW5</accession>
<dbReference type="CDD" id="cd04745">
    <property type="entry name" value="LbH_paaY_like"/>
    <property type="match status" value="1"/>
</dbReference>
<dbReference type="Gene3D" id="2.160.10.10">
    <property type="entry name" value="Hexapeptide repeat proteins"/>
    <property type="match status" value="1"/>
</dbReference>